<keyword evidence="1" id="KW-1133">Transmembrane helix</keyword>
<proteinExistence type="predicted"/>
<dbReference type="AlphaFoldDB" id="A0A182MEU2"/>
<reference evidence="2" key="2">
    <citation type="submission" date="2020-05" db="UniProtKB">
        <authorList>
            <consortium name="EnsemblMetazoa"/>
        </authorList>
    </citation>
    <scope>IDENTIFICATION</scope>
    <source>
        <strain evidence="2">A-37</strain>
    </source>
</reference>
<accession>A0A182MEU2</accession>
<name>A0A182MEU2_9DIPT</name>
<reference evidence="3" key="1">
    <citation type="submission" date="2013-09" db="EMBL/GenBank/DDBJ databases">
        <title>The Genome Sequence of Anopheles culicifacies species A.</title>
        <authorList>
            <consortium name="The Broad Institute Genomics Platform"/>
            <person name="Neafsey D.E."/>
            <person name="Besansky N."/>
            <person name="Howell P."/>
            <person name="Walton C."/>
            <person name="Young S.K."/>
            <person name="Zeng Q."/>
            <person name="Gargeya S."/>
            <person name="Fitzgerald M."/>
            <person name="Haas B."/>
            <person name="Abouelleil A."/>
            <person name="Allen A.W."/>
            <person name="Alvarado L."/>
            <person name="Arachchi H.M."/>
            <person name="Berlin A.M."/>
            <person name="Chapman S.B."/>
            <person name="Gainer-Dewar J."/>
            <person name="Goldberg J."/>
            <person name="Griggs A."/>
            <person name="Gujja S."/>
            <person name="Hansen M."/>
            <person name="Howarth C."/>
            <person name="Imamovic A."/>
            <person name="Ireland A."/>
            <person name="Larimer J."/>
            <person name="McCowan C."/>
            <person name="Murphy C."/>
            <person name="Pearson M."/>
            <person name="Poon T.W."/>
            <person name="Priest M."/>
            <person name="Roberts A."/>
            <person name="Saif S."/>
            <person name="Shea T."/>
            <person name="Sisk P."/>
            <person name="Sykes S."/>
            <person name="Wortman J."/>
            <person name="Nusbaum C."/>
            <person name="Birren B."/>
        </authorList>
    </citation>
    <scope>NUCLEOTIDE SEQUENCE [LARGE SCALE GENOMIC DNA]</scope>
    <source>
        <strain evidence="3">A-37</strain>
    </source>
</reference>
<organism evidence="2 3">
    <name type="scientific">Anopheles culicifacies</name>
    <dbReference type="NCBI Taxonomy" id="139723"/>
    <lineage>
        <taxon>Eukaryota</taxon>
        <taxon>Metazoa</taxon>
        <taxon>Ecdysozoa</taxon>
        <taxon>Arthropoda</taxon>
        <taxon>Hexapoda</taxon>
        <taxon>Insecta</taxon>
        <taxon>Pterygota</taxon>
        <taxon>Neoptera</taxon>
        <taxon>Endopterygota</taxon>
        <taxon>Diptera</taxon>
        <taxon>Nematocera</taxon>
        <taxon>Culicoidea</taxon>
        <taxon>Culicidae</taxon>
        <taxon>Anophelinae</taxon>
        <taxon>Anopheles</taxon>
        <taxon>culicifacies species complex</taxon>
    </lineage>
</organism>
<evidence type="ECO:0000313" key="3">
    <source>
        <dbReference type="Proteomes" id="UP000075883"/>
    </source>
</evidence>
<dbReference type="VEuPathDB" id="VectorBase:ACUA016558"/>
<dbReference type="EMBL" id="AXCM01000817">
    <property type="status" value="NOT_ANNOTATED_CDS"/>
    <property type="molecule type" value="Genomic_DNA"/>
</dbReference>
<dbReference type="Proteomes" id="UP000075883">
    <property type="component" value="Unassembled WGS sequence"/>
</dbReference>
<protein>
    <submittedName>
        <fullName evidence="2">Uncharacterized protein</fullName>
    </submittedName>
</protein>
<dbReference type="EnsemblMetazoa" id="ACUA016558-RA">
    <property type="protein sequence ID" value="ACUA016558-PA"/>
    <property type="gene ID" value="ACUA016558"/>
</dbReference>
<feature type="transmembrane region" description="Helical" evidence="1">
    <location>
        <begin position="69"/>
        <end position="90"/>
    </location>
</feature>
<keyword evidence="3" id="KW-1185">Reference proteome</keyword>
<keyword evidence="1" id="KW-0812">Transmembrane</keyword>
<evidence type="ECO:0000313" key="2">
    <source>
        <dbReference type="EnsemblMetazoa" id="ACUA016558-PA"/>
    </source>
</evidence>
<keyword evidence="1" id="KW-0472">Membrane</keyword>
<sequence>MESYGCTNVNTTITITTTTTCTAPLAHIFACFECCKLSGNVPTIRENLILTVQQHPWTARDLPSSSKEFALYTTIIITIINIIICPPILWCGSVRQLSRKTSVAKYGNIRMNNFKIFLLPNVQFDKLRGFIYQVSP</sequence>
<evidence type="ECO:0000256" key="1">
    <source>
        <dbReference type="SAM" id="Phobius"/>
    </source>
</evidence>